<reference evidence="2 3" key="1">
    <citation type="submission" date="2019-08" db="EMBL/GenBank/DDBJ databases">
        <title>In-depth cultivation of the pig gut microbiome towards novel bacterial diversity and tailored functional studies.</title>
        <authorList>
            <person name="Wylensek D."/>
            <person name="Hitch T.C.A."/>
            <person name="Clavel T."/>
        </authorList>
    </citation>
    <scope>NUCLEOTIDE SEQUENCE [LARGE SCALE GENOMIC DNA]</scope>
    <source>
        <strain evidence="2 3">RF-GAM-744-WT-7</strain>
    </source>
</reference>
<sequence>MRESQQTSVQSRPRITLARALRAENLRLRHSRLIPLHLVCALGAGITCGTYFAISPWHPAMGSDAFVQLLGAMMPLMAGIICGLDADTEGTDTAYANLLAMPSRIRIFTARVGTLRLRSALALALAVATFAVILLLAGRQTLGLEAWAGAIAGLAFGSIPLFKTTRGVGYKWQS</sequence>
<dbReference type="Proteomes" id="UP000442535">
    <property type="component" value="Unassembled WGS sequence"/>
</dbReference>
<feature type="transmembrane region" description="Helical" evidence="1">
    <location>
        <begin position="66"/>
        <end position="84"/>
    </location>
</feature>
<comment type="caution">
    <text evidence="2">The sequence shown here is derived from an EMBL/GenBank/DDBJ whole genome shotgun (WGS) entry which is preliminary data.</text>
</comment>
<dbReference type="AlphaFoldDB" id="A0A7K0JZM1"/>
<evidence type="ECO:0000256" key="1">
    <source>
        <dbReference type="SAM" id="Phobius"/>
    </source>
</evidence>
<protein>
    <recommendedName>
        <fullName evidence="4">Lantibiotic ABC transporter permease</fullName>
    </recommendedName>
</protein>
<keyword evidence="1" id="KW-0812">Transmembrane</keyword>
<evidence type="ECO:0008006" key="4">
    <source>
        <dbReference type="Google" id="ProtNLM"/>
    </source>
</evidence>
<keyword evidence="1" id="KW-1133">Transmembrane helix</keyword>
<evidence type="ECO:0000313" key="2">
    <source>
        <dbReference type="EMBL" id="MST48687.1"/>
    </source>
</evidence>
<gene>
    <name evidence="2" type="ORF">FYJ63_00165</name>
</gene>
<feature type="transmembrane region" description="Helical" evidence="1">
    <location>
        <begin position="120"/>
        <end position="138"/>
    </location>
</feature>
<accession>A0A7K0JZM1</accession>
<dbReference type="Pfam" id="PF12730">
    <property type="entry name" value="ABC2_membrane_4"/>
    <property type="match status" value="1"/>
</dbReference>
<dbReference type="EMBL" id="VUMY01000001">
    <property type="protein sequence ID" value="MST48687.1"/>
    <property type="molecule type" value="Genomic_DNA"/>
</dbReference>
<proteinExistence type="predicted"/>
<feature type="transmembrane region" description="Helical" evidence="1">
    <location>
        <begin position="144"/>
        <end position="162"/>
    </location>
</feature>
<evidence type="ECO:0000313" key="3">
    <source>
        <dbReference type="Proteomes" id="UP000442535"/>
    </source>
</evidence>
<name>A0A7K0JZM1_9ACTO</name>
<organism evidence="2 3">
    <name type="scientific">Mobiluncus porci</name>
    <dbReference type="NCBI Taxonomy" id="2652278"/>
    <lineage>
        <taxon>Bacteria</taxon>
        <taxon>Bacillati</taxon>
        <taxon>Actinomycetota</taxon>
        <taxon>Actinomycetes</taxon>
        <taxon>Actinomycetales</taxon>
        <taxon>Actinomycetaceae</taxon>
        <taxon>Mobiluncus</taxon>
    </lineage>
</organism>
<keyword evidence="3" id="KW-1185">Reference proteome</keyword>
<feature type="transmembrane region" description="Helical" evidence="1">
    <location>
        <begin position="33"/>
        <end position="54"/>
    </location>
</feature>
<keyword evidence="1" id="KW-0472">Membrane</keyword>